<dbReference type="Proteomes" id="UP000887013">
    <property type="component" value="Unassembled WGS sequence"/>
</dbReference>
<gene>
    <name evidence="1" type="ORF">NPIL_547341</name>
</gene>
<dbReference type="AlphaFoldDB" id="A0A8X6PDA5"/>
<proteinExistence type="predicted"/>
<evidence type="ECO:0008006" key="3">
    <source>
        <dbReference type="Google" id="ProtNLM"/>
    </source>
</evidence>
<accession>A0A8X6PDA5</accession>
<comment type="caution">
    <text evidence="1">The sequence shown here is derived from an EMBL/GenBank/DDBJ whole genome shotgun (WGS) entry which is preliminary data.</text>
</comment>
<keyword evidence="2" id="KW-1185">Reference proteome</keyword>
<evidence type="ECO:0000313" key="1">
    <source>
        <dbReference type="EMBL" id="GFT64567.1"/>
    </source>
</evidence>
<dbReference type="EMBL" id="BMAW01115042">
    <property type="protein sequence ID" value="GFT64567.1"/>
    <property type="molecule type" value="Genomic_DNA"/>
</dbReference>
<sequence length="118" mass="13304">MKECRIMKNIDLSTIKFLKKKELSRTVQSNTVAAAKTSGNQDFRVLTAKISILVEATTNVVELLTTWVKIGHQKIRRITDSGSQISVIRKEFLRGVQYEGDGHIEIESAFEEKEVAPL</sequence>
<reference evidence="1" key="1">
    <citation type="submission" date="2020-08" db="EMBL/GenBank/DDBJ databases">
        <title>Multicomponent nature underlies the extraordinary mechanical properties of spider dragline silk.</title>
        <authorList>
            <person name="Kono N."/>
            <person name="Nakamura H."/>
            <person name="Mori M."/>
            <person name="Yoshida Y."/>
            <person name="Ohtoshi R."/>
            <person name="Malay A.D."/>
            <person name="Moran D.A.P."/>
            <person name="Tomita M."/>
            <person name="Numata K."/>
            <person name="Arakawa K."/>
        </authorList>
    </citation>
    <scope>NUCLEOTIDE SEQUENCE</scope>
</reference>
<name>A0A8X6PDA5_NEPPI</name>
<evidence type="ECO:0000313" key="2">
    <source>
        <dbReference type="Proteomes" id="UP000887013"/>
    </source>
</evidence>
<protein>
    <recommendedName>
        <fullName evidence="3">Peptidase A2 domain-containing protein</fullName>
    </recommendedName>
</protein>
<organism evidence="1 2">
    <name type="scientific">Nephila pilipes</name>
    <name type="common">Giant wood spider</name>
    <name type="synonym">Nephila maculata</name>
    <dbReference type="NCBI Taxonomy" id="299642"/>
    <lineage>
        <taxon>Eukaryota</taxon>
        <taxon>Metazoa</taxon>
        <taxon>Ecdysozoa</taxon>
        <taxon>Arthropoda</taxon>
        <taxon>Chelicerata</taxon>
        <taxon>Arachnida</taxon>
        <taxon>Araneae</taxon>
        <taxon>Araneomorphae</taxon>
        <taxon>Entelegynae</taxon>
        <taxon>Araneoidea</taxon>
        <taxon>Nephilidae</taxon>
        <taxon>Nephila</taxon>
    </lineage>
</organism>